<reference evidence="1" key="1">
    <citation type="journal article" date="2010" name="Science">
        <title>Plasticity of animal genome architecture unmasked by rapid evolution of a pelagic tunicate.</title>
        <authorList>
            <person name="Denoeud F."/>
            <person name="Henriet S."/>
            <person name="Mungpakdee S."/>
            <person name="Aury J.M."/>
            <person name="Da Silva C."/>
            <person name="Brinkmann H."/>
            <person name="Mikhaleva J."/>
            <person name="Olsen L.C."/>
            <person name="Jubin C."/>
            <person name="Canestro C."/>
            <person name="Bouquet J.M."/>
            <person name="Danks G."/>
            <person name="Poulain J."/>
            <person name="Campsteijn C."/>
            <person name="Adamski M."/>
            <person name="Cross I."/>
            <person name="Yadetie F."/>
            <person name="Muffato M."/>
            <person name="Louis A."/>
            <person name="Butcher S."/>
            <person name="Tsagkogeorga G."/>
            <person name="Konrad A."/>
            <person name="Singh S."/>
            <person name="Jensen M.F."/>
            <person name="Cong E.H."/>
            <person name="Eikeseth-Otteraa H."/>
            <person name="Noel B."/>
            <person name="Anthouard V."/>
            <person name="Porcel B.M."/>
            <person name="Kachouri-Lafond R."/>
            <person name="Nishino A."/>
            <person name="Ugolini M."/>
            <person name="Chourrout P."/>
            <person name="Nishida H."/>
            <person name="Aasland R."/>
            <person name="Huzurbazar S."/>
            <person name="Westhof E."/>
            <person name="Delsuc F."/>
            <person name="Lehrach H."/>
            <person name="Reinhardt R."/>
            <person name="Weissenbach J."/>
            <person name="Roy S.W."/>
            <person name="Artiguenave F."/>
            <person name="Postlethwait J.H."/>
            <person name="Manak J.R."/>
            <person name="Thompson E.M."/>
            <person name="Jaillon O."/>
            <person name="Du Pasquier L."/>
            <person name="Boudinot P."/>
            <person name="Liberles D.A."/>
            <person name="Volff J.N."/>
            <person name="Philippe H."/>
            <person name="Lenhard B."/>
            <person name="Roest Crollius H."/>
            <person name="Wincker P."/>
            <person name="Chourrout D."/>
        </authorList>
    </citation>
    <scope>NUCLEOTIDE SEQUENCE [LARGE SCALE GENOMIC DNA]</scope>
</reference>
<protein>
    <submittedName>
        <fullName evidence="1">Uncharacterized protein</fullName>
    </submittedName>
</protein>
<organism evidence="1">
    <name type="scientific">Oikopleura dioica</name>
    <name type="common">Tunicate</name>
    <dbReference type="NCBI Taxonomy" id="34765"/>
    <lineage>
        <taxon>Eukaryota</taxon>
        <taxon>Metazoa</taxon>
        <taxon>Chordata</taxon>
        <taxon>Tunicata</taxon>
        <taxon>Appendicularia</taxon>
        <taxon>Copelata</taxon>
        <taxon>Oikopleuridae</taxon>
        <taxon>Oikopleura</taxon>
    </lineage>
</organism>
<dbReference type="EMBL" id="FN653035">
    <property type="protein sequence ID" value="CBY09264.1"/>
    <property type="molecule type" value="Genomic_DNA"/>
</dbReference>
<name>E4XCD9_OIKDI</name>
<dbReference type="AlphaFoldDB" id="E4XCD9"/>
<sequence length="27" mass="3160">MPTWNLLSCVSFNLTIFWFSGEIVRVV</sequence>
<keyword evidence="2" id="KW-1185">Reference proteome</keyword>
<dbReference type="Proteomes" id="UP000001307">
    <property type="component" value="Unassembled WGS sequence"/>
</dbReference>
<evidence type="ECO:0000313" key="1">
    <source>
        <dbReference type="EMBL" id="CBY09264.1"/>
    </source>
</evidence>
<proteinExistence type="predicted"/>
<dbReference type="InParanoid" id="E4XCD9"/>
<evidence type="ECO:0000313" key="2">
    <source>
        <dbReference type="Proteomes" id="UP000001307"/>
    </source>
</evidence>
<accession>E4XCD9</accession>
<gene>
    <name evidence="1" type="ORF">GSOID_T00007800001</name>
</gene>